<name>A0A6G1JSK8_9PLEO</name>
<feature type="chain" id="PRO_5026302171" description="Secreted protein" evidence="2">
    <location>
        <begin position="26"/>
        <end position="87"/>
    </location>
</feature>
<reference evidence="3" key="1">
    <citation type="journal article" date="2020" name="Stud. Mycol.">
        <title>101 Dothideomycetes genomes: a test case for predicting lifestyles and emergence of pathogens.</title>
        <authorList>
            <person name="Haridas S."/>
            <person name="Albert R."/>
            <person name="Binder M."/>
            <person name="Bloem J."/>
            <person name="Labutti K."/>
            <person name="Salamov A."/>
            <person name="Andreopoulos B."/>
            <person name="Baker S."/>
            <person name="Barry K."/>
            <person name="Bills G."/>
            <person name="Bluhm B."/>
            <person name="Cannon C."/>
            <person name="Castanera R."/>
            <person name="Culley D."/>
            <person name="Daum C."/>
            <person name="Ezra D."/>
            <person name="Gonzalez J."/>
            <person name="Henrissat B."/>
            <person name="Kuo A."/>
            <person name="Liang C."/>
            <person name="Lipzen A."/>
            <person name="Lutzoni F."/>
            <person name="Magnuson J."/>
            <person name="Mondo S."/>
            <person name="Nolan M."/>
            <person name="Ohm R."/>
            <person name="Pangilinan J."/>
            <person name="Park H.-J."/>
            <person name="Ramirez L."/>
            <person name="Alfaro M."/>
            <person name="Sun H."/>
            <person name="Tritt A."/>
            <person name="Yoshinaga Y."/>
            <person name="Zwiers L.-H."/>
            <person name="Turgeon B."/>
            <person name="Goodwin S."/>
            <person name="Spatafora J."/>
            <person name="Crous P."/>
            <person name="Grigoriev I."/>
        </authorList>
    </citation>
    <scope>NUCLEOTIDE SEQUENCE</scope>
    <source>
        <strain evidence="3">CBS 279.74</strain>
    </source>
</reference>
<sequence>MHSCVFLESCLLLIFTFFLLCIISCKIPHRVPPSPPPKRQHNGRDEKRQSGLEDRHHDICTHEDSDLGKAREEEETVSENAERRRIM</sequence>
<gene>
    <name evidence="3" type="ORF">K504DRAFT_538915</name>
</gene>
<accession>A0A6G1JSK8</accession>
<evidence type="ECO:0000256" key="1">
    <source>
        <dbReference type="SAM" id="MobiDB-lite"/>
    </source>
</evidence>
<dbReference type="AlphaFoldDB" id="A0A6G1JSK8"/>
<evidence type="ECO:0008006" key="5">
    <source>
        <dbReference type="Google" id="ProtNLM"/>
    </source>
</evidence>
<keyword evidence="4" id="KW-1185">Reference proteome</keyword>
<evidence type="ECO:0000256" key="2">
    <source>
        <dbReference type="SAM" id="SignalP"/>
    </source>
</evidence>
<keyword evidence="2" id="KW-0732">Signal</keyword>
<organism evidence="3 4">
    <name type="scientific">Pleomassaria siparia CBS 279.74</name>
    <dbReference type="NCBI Taxonomy" id="1314801"/>
    <lineage>
        <taxon>Eukaryota</taxon>
        <taxon>Fungi</taxon>
        <taxon>Dikarya</taxon>
        <taxon>Ascomycota</taxon>
        <taxon>Pezizomycotina</taxon>
        <taxon>Dothideomycetes</taxon>
        <taxon>Pleosporomycetidae</taxon>
        <taxon>Pleosporales</taxon>
        <taxon>Pleomassariaceae</taxon>
        <taxon>Pleomassaria</taxon>
    </lineage>
</organism>
<dbReference type="EMBL" id="MU005787">
    <property type="protein sequence ID" value="KAF2703490.1"/>
    <property type="molecule type" value="Genomic_DNA"/>
</dbReference>
<evidence type="ECO:0000313" key="4">
    <source>
        <dbReference type="Proteomes" id="UP000799428"/>
    </source>
</evidence>
<feature type="signal peptide" evidence="2">
    <location>
        <begin position="1"/>
        <end position="25"/>
    </location>
</feature>
<proteinExistence type="predicted"/>
<feature type="region of interest" description="Disordered" evidence="1">
    <location>
        <begin position="28"/>
        <end position="87"/>
    </location>
</feature>
<feature type="non-terminal residue" evidence="3">
    <location>
        <position position="87"/>
    </location>
</feature>
<feature type="compositionally biased region" description="Basic and acidic residues" evidence="1">
    <location>
        <begin position="42"/>
        <end position="72"/>
    </location>
</feature>
<protein>
    <recommendedName>
        <fullName evidence="5">Secreted protein</fullName>
    </recommendedName>
</protein>
<dbReference type="Proteomes" id="UP000799428">
    <property type="component" value="Unassembled WGS sequence"/>
</dbReference>
<evidence type="ECO:0000313" key="3">
    <source>
        <dbReference type="EMBL" id="KAF2703490.1"/>
    </source>
</evidence>